<dbReference type="Proteomes" id="UP000559256">
    <property type="component" value="Unassembled WGS sequence"/>
</dbReference>
<name>A0A8H5GTY6_9AGAR</name>
<evidence type="ECO:0000313" key="2">
    <source>
        <dbReference type="EMBL" id="KAF5371178.1"/>
    </source>
</evidence>
<comment type="caution">
    <text evidence="2">The sequence shown here is derived from an EMBL/GenBank/DDBJ whole genome shotgun (WGS) entry which is preliminary data.</text>
</comment>
<reference evidence="2 3" key="1">
    <citation type="journal article" date="2020" name="ISME J.">
        <title>Uncovering the hidden diversity of litter-decomposition mechanisms in mushroom-forming fungi.</title>
        <authorList>
            <person name="Floudas D."/>
            <person name="Bentzer J."/>
            <person name="Ahren D."/>
            <person name="Johansson T."/>
            <person name="Persson P."/>
            <person name="Tunlid A."/>
        </authorList>
    </citation>
    <scope>NUCLEOTIDE SEQUENCE [LARGE SCALE GENOMIC DNA]</scope>
    <source>
        <strain evidence="2 3">CBS 291.85</strain>
    </source>
</reference>
<evidence type="ECO:0000256" key="1">
    <source>
        <dbReference type="SAM" id="SignalP"/>
    </source>
</evidence>
<gene>
    <name evidence="2" type="ORF">D9758_004272</name>
</gene>
<sequence>MSVCRHLLAWMLVPSLCVFQTRPSGDEFYSRSIKEDPVRLEFHDANASGMTHLCSTRRYPRSQCHSRVDYPKFLSDASCVFSDWETTMANLGSLYLPMASASIARDEHLVRRDVRRVILVQAPWILPIVFTISARESSSVITTGVLEISTFGSGNNQISSTLTLFATDPANVLESLRFPKGAVPMSRLSSSEALPRIRLAASVSDFDMGFQRTGRSLKGEEEVFGPPAAIKYRSIRVKHVNDASTSSGTSSGSTIFSTETVNAEWTRFLSLLRCPSSAALIQSLANTSVTLPCRFPLHRHAFEDGDQ</sequence>
<keyword evidence="3" id="KW-1185">Reference proteome</keyword>
<dbReference type="AlphaFoldDB" id="A0A8H5GTY6"/>
<accession>A0A8H5GTY6</accession>
<protein>
    <submittedName>
        <fullName evidence="2">Uncharacterized protein</fullName>
    </submittedName>
</protein>
<organism evidence="2 3">
    <name type="scientific">Tetrapyrgos nigripes</name>
    <dbReference type="NCBI Taxonomy" id="182062"/>
    <lineage>
        <taxon>Eukaryota</taxon>
        <taxon>Fungi</taxon>
        <taxon>Dikarya</taxon>
        <taxon>Basidiomycota</taxon>
        <taxon>Agaricomycotina</taxon>
        <taxon>Agaricomycetes</taxon>
        <taxon>Agaricomycetidae</taxon>
        <taxon>Agaricales</taxon>
        <taxon>Marasmiineae</taxon>
        <taxon>Marasmiaceae</taxon>
        <taxon>Tetrapyrgos</taxon>
    </lineage>
</organism>
<keyword evidence="1" id="KW-0732">Signal</keyword>
<dbReference type="EMBL" id="JAACJM010000009">
    <property type="protein sequence ID" value="KAF5371178.1"/>
    <property type="molecule type" value="Genomic_DNA"/>
</dbReference>
<feature type="signal peptide" evidence="1">
    <location>
        <begin position="1"/>
        <end position="23"/>
    </location>
</feature>
<evidence type="ECO:0000313" key="3">
    <source>
        <dbReference type="Proteomes" id="UP000559256"/>
    </source>
</evidence>
<feature type="chain" id="PRO_5034424485" evidence="1">
    <location>
        <begin position="24"/>
        <end position="307"/>
    </location>
</feature>
<proteinExistence type="predicted"/>